<feature type="domain" description="Ig-like" evidence="13">
    <location>
        <begin position="23"/>
        <end position="133"/>
    </location>
</feature>
<dbReference type="OrthoDB" id="8859054at2759"/>
<dbReference type="PROSITE" id="PS50835">
    <property type="entry name" value="IG_LIKE"/>
    <property type="match status" value="2"/>
</dbReference>
<dbReference type="GO" id="GO:0042102">
    <property type="term" value="P:positive regulation of T cell proliferation"/>
    <property type="evidence" value="ECO:0007669"/>
    <property type="project" value="TreeGrafter"/>
</dbReference>
<dbReference type="SMART" id="SM00409">
    <property type="entry name" value="IG"/>
    <property type="match status" value="2"/>
</dbReference>
<keyword evidence="15" id="KW-1185">Reference proteome</keyword>
<evidence type="ECO:0000256" key="2">
    <source>
        <dbReference type="ARBA" id="ARBA00022475"/>
    </source>
</evidence>
<dbReference type="GO" id="GO:0071222">
    <property type="term" value="P:cellular response to lipopolysaccharide"/>
    <property type="evidence" value="ECO:0007669"/>
    <property type="project" value="TreeGrafter"/>
</dbReference>
<dbReference type="Gene3D" id="2.60.40.10">
    <property type="entry name" value="Immunoglobulins"/>
    <property type="match status" value="2"/>
</dbReference>
<dbReference type="SUPFAM" id="SSF48726">
    <property type="entry name" value="Immunoglobulin"/>
    <property type="match status" value="2"/>
</dbReference>
<gene>
    <name evidence="14" type="ORF">MATL_G00130710</name>
</gene>
<evidence type="ECO:0000256" key="3">
    <source>
        <dbReference type="ARBA" id="ARBA00022692"/>
    </source>
</evidence>
<dbReference type="GO" id="GO:0006955">
    <property type="term" value="P:immune response"/>
    <property type="evidence" value="ECO:0007669"/>
    <property type="project" value="TreeGrafter"/>
</dbReference>
<dbReference type="PANTHER" id="PTHR25466">
    <property type="entry name" value="T-LYMPHOCYTE ACTIVATION ANTIGEN"/>
    <property type="match status" value="1"/>
</dbReference>
<dbReference type="GO" id="GO:0007166">
    <property type="term" value="P:cell surface receptor signaling pathway"/>
    <property type="evidence" value="ECO:0007669"/>
    <property type="project" value="TreeGrafter"/>
</dbReference>
<evidence type="ECO:0000256" key="8">
    <source>
        <dbReference type="ARBA" id="ARBA00023170"/>
    </source>
</evidence>
<keyword evidence="3 11" id="KW-0812">Transmembrane</keyword>
<feature type="chain" id="PRO_5039176192" description="Ig-like domain-containing protein" evidence="12">
    <location>
        <begin position="28"/>
        <end position="370"/>
    </location>
</feature>
<evidence type="ECO:0000256" key="11">
    <source>
        <dbReference type="SAM" id="Phobius"/>
    </source>
</evidence>
<dbReference type="InterPro" id="IPR013783">
    <property type="entry name" value="Ig-like_fold"/>
</dbReference>
<keyword evidence="7" id="KW-1015">Disulfide bond</keyword>
<dbReference type="SMART" id="SM00406">
    <property type="entry name" value="IGv"/>
    <property type="match status" value="2"/>
</dbReference>
<dbReference type="InterPro" id="IPR013106">
    <property type="entry name" value="Ig_V-set"/>
</dbReference>
<keyword evidence="8" id="KW-0675">Receptor</keyword>
<protein>
    <recommendedName>
        <fullName evidence="13">Ig-like domain-containing protein</fullName>
    </recommendedName>
</protein>
<keyword evidence="6 11" id="KW-0472">Membrane</keyword>
<feature type="signal peptide" evidence="12">
    <location>
        <begin position="1"/>
        <end position="27"/>
    </location>
</feature>
<sequence length="370" mass="40526">MNRAMPLCNYLLLLILTILSGPPKCSKLHISCKEAHVPVVSAAFGGIAELPCFFPAVSTQPGRYRMKWTRRTSANQQDVVLTWPKQAPGPGPKPSLRARATFQWGEQGVTAGNMSLSLKNVTESDGGAYTCEVWDGWDCVMISNVTLKVKDCAIAPSIKAVVNTTVTLPCTVMSKPGNTQTPEVRWKLVQGDHMPLILQYPHTNTSQNPNDPIPLRGRARLSGDPKAGNASLTISGLEYSDSEWYRCDIHVGEQHHCEDMKLLVRDLESEVIMTSSPNVTSAITVMITTDIIVKEEASGSVVIVVTSAVSVCIFIAMVGLATYIRRRQQIHSEEELADSPYENIQCQNSDVLPHTLYALVQGESQEETCS</sequence>
<evidence type="ECO:0000313" key="14">
    <source>
        <dbReference type="EMBL" id="KAG7469620.1"/>
    </source>
</evidence>
<evidence type="ECO:0000256" key="4">
    <source>
        <dbReference type="ARBA" id="ARBA00022729"/>
    </source>
</evidence>
<evidence type="ECO:0000256" key="5">
    <source>
        <dbReference type="ARBA" id="ARBA00022989"/>
    </source>
</evidence>
<proteinExistence type="predicted"/>
<dbReference type="GO" id="GO:0031295">
    <property type="term" value="P:T cell costimulation"/>
    <property type="evidence" value="ECO:0007669"/>
    <property type="project" value="TreeGrafter"/>
</dbReference>
<keyword evidence="4 12" id="KW-0732">Signal</keyword>
<keyword evidence="9" id="KW-0325">Glycoprotein</keyword>
<comment type="caution">
    <text evidence="14">The sequence shown here is derived from an EMBL/GenBank/DDBJ whole genome shotgun (WGS) entry which is preliminary data.</text>
</comment>
<evidence type="ECO:0000313" key="15">
    <source>
        <dbReference type="Proteomes" id="UP001046870"/>
    </source>
</evidence>
<dbReference type="AlphaFoldDB" id="A0A9D3PXZ4"/>
<evidence type="ECO:0000256" key="7">
    <source>
        <dbReference type="ARBA" id="ARBA00023157"/>
    </source>
</evidence>
<dbReference type="CDD" id="cd12087">
    <property type="entry name" value="TM_EGFR-like"/>
    <property type="match status" value="1"/>
</dbReference>
<dbReference type="InterPro" id="IPR003599">
    <property type="entry name" value="Ig_sub"/>
</dbReference>
<evidence type="ECO:0000256" key="10">
    <source>
        <dbReference type="ARBA" id="ARBA00023319"/>
    </source>
</evidence>
<dbReference type="InterPro" id="IPR051713">
    <property type="entry name" value="T-cell_Activation_Regulation"/>
</dbReference>
<dbReference type="Proteomes" id="UP001046870">
    <property type="component" value="Chromosome 10"/>
</dbReference>
<dbReference type="EMBL" id="JAFDVH010000010">
    <property type="protein sequence ID" value="KAG7469620.1"/>
    <property type="molecule type" value="Genomic_DNA"/>
</dbReference>
<evidence type="ECO:0000256" key="9">
    <source>
        <dbReference type="ARBA" id="ARBA00023180"/>
    </source>
</evidence>
<evidence type="ECO:0000256" key="6">
    <source>
        <dbReference type="ARBA" id="ARBA00023136"/>
    </source>
</evidence>
<reference evidence="14" key="1">
    <citation type="submission" date="2021-01" db="EMBL/GenBank/DDBJ databases">
        <authorList>
            <person name="Zahm M."/>
            <person name="Roques C."/>
            <person name="Cabau C."/>
            <person name="Klopp C."/>
            <person name="Donnadieu C."/>
            <person name="Jouanno E."/>
            <person name="Lampietro C."/>
            <person name="Louis A."/>
            <person name="Herpin A."/>
            <person name="Echchiki A."/>
            <person name="Berthelot C."/>
            <person name="Parey E."/>
            <person name="Roest-Crollius H."/>
            <person name="Braasch I."/>
            <person name="Postlethwait J."/>
            <person name="Bobe J."/>
            <person name="Montfort J."/>
            <person name="Bouchez O."/>
            <person name="Begum T."/>
            <person name="Mejri S."/>
            <person name="Adams A."/>
            <person name="Chen W.-J."/>
            <person name="Guiguen Y."/>
        </authorList>
    </citation>
    <scope>NUCLEOTIDE SEQUENCE</scope>
    <source>
        <strain evidence="14">YG-15Mar2019-1</strain>
        <tissue evidence="14">Brain</tissue>
    </source>
</reference>
<dbReference type="PANTHER" id="PTHR25466:SF14">
    <property type="entry name" value="BUTYROPHILIN SUBFAMILY 2 MEMBER A2-LIKE-RELATED"/>
    <property type="match status" value="1"/>
</dbReference>
<keyword evidence="5 11" id="KW-1133">Transmembrane helix</keyword>
<accession>A0A9D3PXZ4</accession>
<feature type="domain" description="Ig-like" evidence="13">
    <location>
        <begin position="163"/>
        <end position="249"/>
    </location>
</feature>
<evidence type="ECO:0000256" key="12">
    <source>
        <dbReference type="SAM" id="SignalP"/>
    </source>
</evidence>
<organism evidence="14 15">
    <name type="scientific">Megalops atlanticus</name>
    <name type="common">Tarpon</name>
    <name type="synonym">Clupea gigantea</name>
    <dbReference type="NCBI Taxonomy" id="7932"/>
    <lineage>
        <taxon>Eukaryota</taxon>
        <taxon>Metazoa</taxon>
        <taxon>Chordata</taxon>
        <taxon>Craniata</taxon>
        <taxon>Vertebrata</taxon>
        <taxon>Euteleostomi</taxon>
        <taxon>Actinopterygii</taxon>
        <taxon>Neopterygii</taxon>
        <taxon>Teleostei</taxon>
        <taxon>Elopiformes</taxon>
        <taxon>Megalopidae</taxon>
        <taxon>Megalops</taxon>
    </lineage>
</organism>
<comment type="subcellular location">
    <subcellularLocation>
        <location evidence="1">Cell membrane</location>
        <topology evidence="1">Single-pass type I membrane protein</topology>
    </subcellularLocation>
</comment>
<keyword evidence="2" id="KW-1003">Cell membrane</keyword>
<keyword evidence="10" id="KW-0393">Immunoglobulin domain</keyword>
<evidence type="ECO:0000256" key="1">
    <source>
        <dbReference type="ARBA" id="ARBA00004251"/>
    </source>
</evidence>
<name>A0A9D3PXZ4_MEGAT</name>
<dbReference type="Pfam" id="PF07686">
    <property type="entry name" value="V-set"/>
    <property type="match status" value="2"/>
</dbReference>
<dbReference type="GO" id="GO:0042130">
    <property type="term" value="P:negative regulation of T cell proliferation"/>
    <property type="evidence" value="ECO:0007669"/>
    <property type="project" value="TreeGrafter"/>
</dbReference>
<dbReference type="InterPro" id="IPR036179">
    <property type="entry name" value="Ig-like_dom_sf"/>
</dbReference>
<evidence type="ECO:0000259" key="13">
    <source>
        <dbReference type="PROSITE" id="PS50835"/>
    </source>
</evidence>
<dbReference type="GO" id="GO:0009897">
    <property type="term" value="C:external side of plasma membrane"/>
    <property type="evidence" value="ECO:0007669"/>
    <property type="project" value="TreeGrafter"/>
</dbReference>
<feature type="transmembrane region" description="Helical" evidence="11">
    <location>
        <begin position="301"/>
        <end position="324"/>
    </location>
</feature>
<dbReference type="InterPro" id="IPR007110">
    <property type="entry name" value="Ig-like_dom"/>
</dbReference>